<evidence type="ECO:0000313" key="3">
    <source>
        <dbReference type="Proteomes" id="UP001500928"/>
    </source>
</evidence>
<evidence type="ECO:0000313" key="2">
    <source>
        <dbReference type="EMBL" id="GAA4786711.1"/>
    </source>
</evidence>
<protein>
    <submittedName>
        <fullName evidence="2">Uncharacterized protein</fullName>
    </submittedName>
</protein>
<dbReference type="Proteomes" id="UP001500928">
    <property type="component" value="Unassembled WGS sequence"/>
</dbReference>
<feature type="compositionally biased region" description="Basic and acidic residues" evidence="1">
    <location>
        <begin position="7"/>
        <end position="24"/>
    </location>
</feature>
<reference evidence="3" key="1">
    <citation type="journal article" date="2019" name="Int. J. Syst. Evol. Microbiol.">
        <title>The Global Catalogue of Microorganisms (GCM) 10K type strain sequencing project: providing services to taxonomists for standard genome sequencing and annotation.</title>
        <authorList>
            <consortium name="The Broad Institute Genomics Platform"/>
            <consortium name="The Broad Institute Genome Sequencing Center for Infectious Disease"/>
            <person name="Wu L."/>
            <person name="Ma J."/>
        </authorList>
    </citation>
    <scope>NUCLEOTIDE SEQUENCE [LARGE SCALE GENOMIC DNA]</scope>
    <source>
        <strain evidence="3">JCM 17979</strain>
    </source>
</reference>
<keyword evidence="3" id="KW-1185">Reference proteome</keyword>
<evidence type="ECO:0000256" key="1">
    <source>
        <dbReference type="SAM" id="MobiDB-lite"/>
    </source>
</evidence>
<sequence>MSALADDGTRANRVRRDGAERDRGASQTHGAGDPSGVDAEPEAVTADDVPAEPPSAATR</sequence>
<dbReference type="EMBL" id="BAABHO010000013">
    <property type="protein sequence ID" value="GAA4786711.1"/>
    <property type="molecule type" value="Genomic_DNA"/>
</dbReference>
<comment type="caution">
    <text evidence="2">The sequence shown here is derived from an EMBL/GenBank/DDBJ whole genome shotgun (WGS) entry which is preliminary data.</text>
</comment>
<name>A0ABP9AYD6_9PSEU</name>
<feature type="region of interest" description="Disordered" evidence="1">
    <location>
        <begin position="1"/>
        <end position="59"/>
    </location>
</feature>
<gene>
    <name evidence="2" type="ORF">GCM10023200_21020</name>
</gene>
<proteinExistence type="predicted"/>
<dbReference type="RefSeq" id="WP_345413888.1">
    <property type="nucleotide sequence ID" value="NZ_BAABHO010000013.1"/>
</dbReference>
<accession>A0ABP9AYD6</accession>
<organism evidence="2 3">
    <name type="scientific">Actinomycetospora chlora</name>
    <dbReference type="NCBI Taxonomy" id="663608"/>
    <lineage>
        <taxon>Bacteria</taxon>
        <taxon>Bacillati</taxon>
        <taxon>Actinomycetota</taxon>
        <taxon>Actinomycetes</taxon>
        <taxon>Pseudonocardiales</taxon>
        <taxon>Pseudonocardiaceae</taxon>
        <taxon>Actinomycetospora</taxon>
    </lineage>
</organism>